<organism evidence="2 3">
    <name type="scientific">Achromobacter arsenitoxydans SY8</name>
    <dbReference type="NCBI Taxonomy" id="477184"/>
    <lineage>
        <taxon>Bacteria</taxon>
        <taxon>Pseudomonadati</taxon>
        <taxon>Pseudomonadota</taxon>
        <taxon>Betaproteobacteria</taxon>
        <taxon>Burkholderiales</taxon>
        <taxon>Alcaligenaceae</taxon>
        <taxon>Achromobacter</taxon>
    </lineage>
</organism>
<accession>H0F479</accession>
<dbReference type="AlphaFoldDB" id="H0F479"/>
<protein>
    <submittedName>
        <fullName evidence="2">Lipoprotein 11</fullName>
    </submittedName>
</protein>
<dbReference type="OrthoDB" id="8845874at2"/>
<sequence length="253" mass="27987">MKKLLSIALIFLSGCAFKQPPPKYQMDKQANQAVIQSGKPVEIFYHGDDYVILDLGGSKSLGVLGILGPVGTLVGLTVDAAHKLDMKPRTERRSKEFSALIAKDFPERSMNRDFAEHIGDLLAKDGRQVKVTKVLRPSGNEDLALSVSEDLVPTDGHMQLLLRLGTAYAATSATDSYKPMTMVEYALKDVDGRALMSRSISRSYDQSDKTFLTYPGLLEDRKAAYEELSARLGAWSEPVYTEIFHFPDLADPR</sequence>
<dbReference type="EMBL" id="AGUF01000033">
    <property type="protein sequence ID" value="EHK66974.1"/>
    <property type="molecule type" value="Genomic_DNA"/>
</dbReference>
<proteinExistence type="predicted"/>
<dbReference type="PROSITE" id="PS51257">
    <property type="entry name" value="PROKAR_LIPOPROTEIN"/>
    <property type="match status" value="1"/>
</dbReference>
<dbReference type="RefSeq" id="WP_008160696.1">
    <property type="nucleotide sequence ID" value="NZ_AGUF01000033.1"/>
</dbReference>
<dbReference type="Proteomes" id="UP000003113">
    <property type="component" value="Unassembled WGS sequence"/>
</dbReference>
<reference evidence="2 3" key="1">
    <citation type="journal article" date="2012" name="J. Bacteriol.">
        <title>Genome sequence of the highly efficient arsenite-oxidizing bacterium Achromobacter arsenitoxydans SY8.</title>
        <authorList>
            <person name="Li X."/>
            <person name="Hu Y."/>
            <person name="Gong J."/>
            <person name="Lin Y."/>
            <person name="Johnstone L."/>
            <person name="Rensing C."/>
            <person name="Wang G."/>
        </authorList>
    </citation>
    <scope>NUCLEOTIDE SEQUENCE [LARGE SCALE GENOMIC DNA]</scope>
    <source>
        <strain evidence="2 3">SY8</strain>
    </source>
</reference>
<dbReference type="eggNOG" id="ENOG503383D">
    <property type="taxonomic scope" value="Bacteria"/>
</dbReference>
<evidence type="ECO:0000256" key="1">
    <source>
        <dbReference type="SAM" id="SignalP"/>
    </source>
</evidence>
<evidence type="ECO:0000313" key="2">
    <source>
        <dbReference type="EMBL" id="EHK66974.1"/>
    </source>
</evidence>
<keyword evidence="3" id="KW-1185">Reference proteome</keyword>
<feature type="chain" id="PRO_5003532408" evidence="1">
    <location>
        <begin position="19"/>
        <end position="253"/>
    </location>
</feature>
<name>H0F479_9BURK</name>
<comment type="caution">
    <text evidence="2">The sequence shown here is derived from an EMBL/GenBank/DDBJ whole genome shotgun (WGS) entry which is preliminary data.</text>
</comment>
<keyword evidence="2" id="KW-0449">Lipoprotein</keyword>
<dbReference type="PATRIC" id="fig|477184.5.peg.1556"/>
<evidence type="ECO:0000313" key="3">
    <source>
        <dbReference type="Proteomes" id="UP000003113"/>
    </source>
</evidence>
<gene>
    <name evidence="2" type="ORF">KYC_07855</name>
</gene>
<keyword evidence="1" id="KW-0732">Signal</keyword>
<feature type="signal peptide" evidence="1">
    <location>
        <begin position="1"/>
        <end position="18"/>
    </location>
</feature>